<name>A0A835UY14_VANPL</name>
<dbReference type="OrthoDB" id="185373at2759"/>
<comment type="caution">
    <text evidence="3">The sequence shown here is derived from an EMBL/GenBank/DDBJ whole genome shotgun (WGS) entry which is preliminary data.</text>
</comment>
<feature type="repeat" description="PPR" evidence="2">
    <location>
        <begin position="186"/>
        <end position="220"/>
    </location>
</feature>
<feature type="repeat" description="PPR" evidence="2">
    <location>
        <begin position="385"/>
        <end position="419"/>
    </location>
</feature>
<reference evidence="3 4" key="1">
    <citation type="journal article" date="2020" name="Nat. Food">
        <title>A phased Vanilla planifolia genome enables genetic improvement of flavour and production.</title>
        <authorList>
            <person name="Hasing T."/>
            <person name="Tang H."/>
            <person name="Brym M."/>
            <person name="Khazi F."/>
            <person name="Huang T."/>
            <person name="Chambers A.H."/>
        </authorList>
    </citation>
    <scope>NUCLEOTIDE SEQUENCE [LARGE SCALE GENOMIC DNA]</scope>
    <source>
        <tissue evidence="3">Leaf</tissue>
    </source>
</reference>
<protein>
    <recommendedName>
        <fullName evidence="5">Pentatricopeptide repeat-containing protein</fullName>
    </recommendedName>
</protein>
<evidence type="ECO:0000313" key="4">
    <source>
        <dbReference type="Proteomes" id="UP000639772"/>
    </source>
</evidence>
<dbReference type="InterPro" id="IPR002885">
    <property type="entry name" value="PPR_rpt"/>
</dbReference>
<dbReference type="FunFam" id="1.25.40.10:FF:000345">
    <property type="entry name" value="Pentatricopeptide repeat-containing protein"/>
    <property type="match status" value="1"/>
</dbReference>
<evidence type="ECO:0000256" key="1">
    <source>
        <dbReference type="ARBA" id="ARBA00022737"/>
    </source>
</evidence>
<dbReference type="EMBL" id="JADCNM010000006">
    <property type="protein sequence ID" value="KAG0478237.1"/>
    <property type="molecule type" value="Genomic_DNA"/>
</dbReference>
<dbReference type="InterPro" id="IPR011990">
    <property type="entry name" value="TPR-like_helical_dom_sf"/>
</dbReference>
<keyword evidence="1" id="KW-0677">Repeat</keyword>
<dbReference type="Gene3D" id="1.25.40.10">
    <property type="entry name" value="Tetratricopeptide repeat domain"/>
    <property type="match status" value="4"/>
</dbReference>
<dbReference type="PANTHER" id="PTHR47926:SF484">
    <property type="entry name" value="PENTATRICOPEPTIDE REPEAT-CONTAINING PROTEIN"/>
    <property type="match status" value="1"/>
</dbReference>
<dbReference type="Pfam" id="PF01535">
    <property type="entry name" value="PPR"/>
    <property type="match status" value="5"/>
</dbReference>
<dbReference type="Pfam" id="PF20431">
    <property type="entry name" value="E_motif"/>
    <property type="match status" value="1"/>
</dbReference>
<accession>A0A835UY14</accession>
<dbReference type="NCBIfam" id="TIGR00756">
    <property type="entry name" value="PPR"/>
    <property type="match status" value="4"/>
</dbReference>
<dbReference type="InterPro" id="IPR046960">
    <property type="entry name" value="PPR_At4g14850-like_plant"/>
</dbReference>
<dbReference type="Pfam" id="PF13041">
    <property type="entry name" value="PPR_2"/>
    <property type="match status" value="2"/>
</dbReference>
<sequence length="533" mass="59494">MTGQKLQNLRRIHALHITRGDKSPAEWANVVRNYLLHGFTKEAIVVYIKMLPRRTRHRFLPLILKACALHSLLMVGKSLHAESIKAGLVYELLRGTTFVTMYGRCHEPTLARKLFDEMPFKNAATYNSMIGNYFMNGDMVSASTLFHSTPERTPVTWVVMIEGYAAIGNISAARHVFNSTPPWMRTVVTWTAMVHGYAAKGDMDAATELFDEMPLKNAFVWSCMITGYFKIGDAVKARAVFDRIFPAPNLVNWNALIAGYAKIGFYDEAFGGLRRMLGLGIDPDEFTVVSLLSVCAQLGSLDCATELHELIRRKRINMNSFVNNGLVDMYAKCGDLEKARRIFDTMRERNDACWNSMISGLASHGSCHEALKLFSEMEASDVKPNSVTFLAVLSACTHGGFVDKGLEIFQKMGKFSLKAGVEHYGCLVDLLGRAGRVAEAYDVVRTMPMKPNELVWGALLGACRVHSDMEMADQVAHKANYADSTFSSVYDEESVLLSNIYAASEKWAKAERIRRRMEERGGTKTPGCSLIQI</sequence>
<evidence type="ECO:0000313" key="3">
    <source>
        <dbReference type="EMBL" id="KAG0478237.1"/>
    </source>
</evidence>
<proteinExistence type="predicted"/>
<feature type="repeat" description="PPR" evidence="2">
    <location>
        <begin position="319"/>
        <end position="349"/>
    </location>
</feature>
<dbReference type="Proteomes" id="UP000639772">
    <property type="component" value="Chromosome 6"/>
</dbReference>
<evidence type="ECO:0008006" key="5">
    <source>
        <dbReference type="Google" id="ProtNLM"/>
    </source>
</evidence>
<evidence type="ECO:0000256" key="2">
    <source>
        <dbReference type="PROSITE-ProRule" id="PRU00708"/>
    </source>
</evidence>
<gene>
    <name evidence="3" type="ORF">HPP92_012956</name>
</gene>
<organism evidence="3 4">
    <name type="scientific">Vanilla planifolia</name>
    <name type="common">Vanilla</name>
    <dbReference type="NCBI Taxonomy" id="51239"/>
    <lineage>
        <taxon>Eukaryota</taxon>
        <taxon>Viridiplantae</taxon>
        <taxon>Streptophyta</taxon>
        <taxon>Embryophyta</taxon>
        <taxon>Tracheophyta</taxon>
        <taxon>Spermatophyta</taxon>
        <taxon>Magnoliopsida</taxon>
        <taxon>Liliopsida</taxon>
        <taxon>Asparagales</taxon>
        <taxon>Orchidaceae</taxon>
        <taxon>Vanilloideae</taxon>
        <taxon>Vanilleae</taxon>
        <taxon>Vanilla</taxon>
    </lineage>
</organism>
<feature type="repeat" description="PPR" evidence="2">
    <location>
        <begin position="249"/>
        <end position="283"/>
    </location>
</feature>
<dbReference type="PROSITE" id="PS51375">
    <property type="entry name" value="PPR"/>
    <property type="match status" value="5"/>
</dbReference>
<dbReference type="GO" id="GO:0009451">
    <property type="term" value="P:RNA modification"/>
    <property type="evidence" value="ECO:0007669"/>
    <property type="project" value="InterPro"/>
</dbReference>
<dbReference type="InterPro" id="IPR046848">
    <property type="entry name" value="E_motif"/>
</dbReference>
<dbReference type="AlphaFoldDB" id="A0A835UY14"/>
<dbReference type="GO" id="GO:0003723">
    <property type="term" value="F:RNA binding"/>
    <property type="evidence" value="ECO:0007669"/>
    <property type="project" value="InterPro"/>
</dbReference>
<feature type="repeat" description="PPR" evidence="2">
    <location>
        <begin position="350"/>
        <end position="384"/>
    </location>
</feature>
<dbReference type="PANTHER" id="PTHR47926">
    <property type="entry name" value="PENTATRICOPEPTIDE REPEAT-CONTAINING PROTEIN"/>
    <property type="match status" value="1"/>
</dbReference>